<evidence type="ECO:0000313" key="2">
    <source>
        <dbReference type="Proteomes" id="UP000000602"/>
    </source>
</evidence>
<organism evidence="1 2">
    <name type="scientific">Desulfotalea psychrophila (strain LSv54 / DSM 12343)</name>
    <dbReference type="NCBI Taxonomy" id="177439"/>
    <lineage>
        <taxon>Bacteria</taxon>
        <taxon>Pseudomonadati</taxon>
        <taxon>Thermodesulfobacteriota</taxon>
        <taxon>Desulfobulbia</taxon>
        <taxon>Desulfobulbales</taxon>
        <taxon>Desulfocapsaceae</taxon>
        <taxon>Desulfotalea</taxon>
    </lineage>
</organism>
<dbReference type="HOGENOM" id="CLU_1048599_0_0_7"/>
<dbReference type="KEGG" id="dps:DP0016"/>
<gene>
    <name evidence="1" type="ordered locus">DP0016</name>
</gene>
<proteinExistence type="predicted"/>
<dbReference type="STRING" id="177439.DP0016"/>
<evidence type="ECO:0000313" key="1">
    <source>
        <dbReference type="EMBL" id="CAG34745.1"/>
    </source>
</evidence>
<keyword evidence="2" id="KW-1185">Reference proteome</keyword>
<dbReference type="AlphaFoldDB" id="Q6ASB8"/>
<reference evidence="2" key="1">
    <citation type="journal article" date="2004" name="Environ. Microbiol.">
        <title>The genome of Desulfotalea psychrophila, a sulfate-reducing bacterium from permanently cold Arctic sediments.</title>
        <authorList>
            <person name="Rabus R."/>
            <person name="Ruepp A."/>
            <person name="Frickey T."/>
            <person name="Rattei T."/>
            <person name="Fartmann B."/>
            <person name="Stark M."/>
            <person name="Bauer M."/>
            <person name="Zibat A."/>
            <person name="Lombardot T."/>
            <person name="Becker I."/>
            <person name="Amann J."/>
            <person name="Gellner K."/>
            <person name="Teeling H."/>
            <person name="Leuschner W.D."/>
            <person name="Gloeckner F.-O."/>
            <person name="Lupas A.N."/>
            <person name="Amann R."/>
            <person name="Klenk H.-P."/>
        </authorList>
    </citation>
    <scope>NUCLEOTIDE SEQUENCE [LARGE SCALE GENOMIC DNA]</scope>
    <source>
        <strain evidence="2">DSM 12343 / LSv54</strain>
    </source>
</reference>
<dbReference type="Proteomes" id="UP000000602">
    <property type="component" value="Chromosome"/>
</dbReference>
<protein>
    <submittedName>
        <fullName evidence="1">Uncharacterized protein</fullName>
    </submittedName>
</protein>
<sequence>MVCDCRSSCKSSWYWQSALALCGVIMKKIWSIWKKWEKRIGGGLSLLLSVAGDFLGRKGADSSVRIAVFGNHFKEKDAPSRSWFFRFCQESIGEKIVVSWYRPQLLLVSLFTDFALTRLLLRVCTVPSLFFSGENLHLPYHRQYKDYLQGLPTLAMGFDYDERPGYRRFPLWLTYIFSPEFAVNASLEDIRQRLAEIEAQSHGKKNKFAALVARHDGFSLRRSDVVAAISTIAPVACAGDLCHNDESLRVAFADNKKGVFTAIFV</sequence>
<name>Q6ASB8_DESPS</name>
<accession>Q6ASB8</accession>
<dbReference type="EMBL" id="CR522870">
    <property type="protein sequence ID" value="CAG34745.1"/>
    <property type="molecule type" value="Genomic_DNA"/>
</dbReference>